<dbReference type="Gene3D" id="3.90.70.10">
    <property type="entry name" value="Cysteine proteinases"/>
    <property type="match status" value="1"/>
</dbReference>
<protein>
    <recommendedName>
        <fullName evidence="3">Peptidase-C39 like family protein</fullName>
    </recommendedName>
</protein>
<name>A0ABX5LLN4_9BACT</name>
<dbReference type="RefSeq" id="WP_233244525.1">
    <property type="nucleotide sequence ID" value="NZ_JAXEIU010000028.1"/>
</dbReference>
<dbReference type="EMBL" id="QGHD01000007">
    <property type="protein sequence ID" value="PWL03326.1"/>
    <property type="molecule type" value="Genomic_DNA"/>
</dbReference>
<keyword evidence="2" id="KW-1185">Reference proteome</keyword>
<evidence type="ECO:0000313" key="1">
    <source>
        <dbReference type="EMBL" id="PWL03326.1"/>
    </source>
</evidence>
<sequence>MMKVKILPQPDDVTCGPTSLHAIYNHYGYKISLPKLISEIEMLEGGGTLGVFLGLDALKRGFDATIHSVNLEIFDPTWVDLPMNELYHKLELEYTAKKKVKLRIAIKAYLRFIEAGGIVNLKDFKPGLFDRYFKKDIPLITGVSTTFLYQSKREYTNEKNMSVYDDIHGEPMGHFIVVYGENEEKKFLIADPDSTNPIANNNYYAVERNRLVHSILLGILTYDSLILAVQPKKK</sequence>
<organism evidence="1 2">
    <name type="scientific">Hallerella porci</name>
    <dbReference type="NCBI Taxonomy" id="1945871"/>
    <lineage>
        <taxon>Bacteria</taxon>
        <taxon>Pseudomonadati</taxon>
        <taxon>Fibrobacterota</taxon>
        <taxon>Fibrobacteria</taxon>
        <taxon>Fibrobacterales</taxon>
        <taxon>Fibrobacteraceae</taxon>
        <taxon>Hallerella</taxon>
    </lineage>
</organism>
<accession>A0ABX5LLN4</accession>
<gene>
    <name evidence="1" type="ORF">B0H50_10785</name>
</gene>
<dbReference type="Proteomes" id="UP000245523">
    <property type="component" value="Unassembled WGS sequence"/>
</dbReference>
<comment type="caution">
    <text evidence="1">The sequence shown here is derived from an EMBL/GenBank/DDBJ whole genome shotgun (WGS) entry which is preliminary data.</text>
</comment>
<evidence type="ECO:0008006" key="3">
    <source>
        <dbReference type="Google" id="ProtNLM"/>
    </source>
</evidence>
<reference evidence="1 2" key="1">
    <citation type="submission" date="2018-05" db="EMBL/GenBank/DDBJ databases">
        <title>Animal gut microbial communities from fecal samples from Wisconsin, USA.</title>
        <authorList>
            <person name="Neumann A."/>
        </authorList>
    </citation>
    <scope>NUCLEOTIDE SEQUENCE [LARGE SCALE GENOMIC DNA]</scope>
    <source>
        <strain evidence="1 2">UWS4</strain>
    </source>
</reference>
<proteinExistence type="predicted"/>
<evidence type="ECO:0000313" key="2">
    <source>
        <dbReference type="Proteomes" id="UP000245523"/>
    </source>
</evidence>